<evidence type="ECO:0000313" key="3">
    <source>
        <dbReference type="Proteomes" id="UP001153954"/>
    </source>
</evidence>
<accession>A0AAU9UDE2</accession>
<reference evidence="2" key="1">
    <citation type="submission" date="2022-03" db="EMBL/GenBank/DDBJ databases">
        <authorList>
            <person name="Tunstrom K."/>
        </authorList>
    </citation>
    <scope>NUCLEOTIDE SEQUENCE</scope>
</reference>
<evidence type="ECO:0000259" key="1">
    <source>
        <dbReference type="PROSITE" id="PS50240"/>
    </source>
</evidence>
<dbReference type="Gene3D" id="2.40.10.10">
    <property type="entry name" value="Trypsin-like serine proteases"/>
    <property type="match status" value="1"/>
</dbReference>
<protein>
    <recommendedName>
        <fullName evidence="1">Peptidase S1 domain-containing protein</fullName>
    </recommendedName>
</protein>
<dbReference type="PROSITE" id="PS50240">
    <property type="entry name" value="TRYPSIN_DOM"/>
    <property type="match status" value="1"/>
</dbReference>
<dbReference type="Proteomes" id="UP001153954">
    <property type="component" value="Unassembled WGS sequence"/>
</dbReference>
<dbReference type="PANTHER" id="PTHR24260:SF136">
    <property type="entry name" value="GH08193P-RELATED"/>
    <property type="match status" value="1"/>
</dbReference>
<evidence type="ECO:0000313" key="2">
    <source>
        <dbReference type="EMBL" id="CAH2095827.1"/>
    </source>
</evidence>
<comment type="caution">
    <text evidence="2">The sequence shown here is derived from an EMBL/GenBank/DDBJ whole genome shotgun (WGS) entry which is preliminary data.</text>
</comment>
<dbReference type="SUPFAM" id="SSF50494">
    <property type="entry name" value="Trypsin-like serine proteases"/>
    <property type="match status" value="1"/>
</dbReference>
<dbReference type="SMART" id="SM00020">
    <property type="entry name" value="Tryp_SPc"/>
    <property type="match status" value="1"/>
</dbReference>
<keyword evidence="3" id="KW-1185">Reference proteome</keyword>
<dbReference type="Pfam" id="PF00089">
    <property type="entry name" value="Trypsin"/>
    <property type="match status" value="1"/>
</dbReference>
<dbReference type="AlphaFoldDB" id="A0AAU9UDE2"/>
<dbReference type="GO" id="GO:0004252">
    <property type="term" value="F:serine-type endopeptidase activity"/>
    <property type="evidence" value="ECO:0007669"/>
    <property type="project" value="InterPro"/>
</dbReference>
<dbReference type="InterPro" id="IPR051333">
    <property type="entry name" value="CLIP_Serine_Protease"/>
</dbReference>
<gene>
    <name evidence="2" type="ORF">EEDITHA_LOCUS11240</name>
</gene>
<dbReference type="GO" id="GO:0006508">
    <property type="term" value="P:proteolysis"/>
    <property type="evidence" value="ECO:0007669"/>
    <property type="project" value="InterPro"/>
</dbReference>
<dbReference type="InterPro" id="IPR043504">
    <property type="entry name" value="Peptidase_S1_PA_chymotrypsin"/>
</dbReference>
<dbReference type="InterPro" id="IPR009003">
    <property type="entry name" value="Peptidase_S1_PA"/>
</dbReference>
<organism evidence="2 3">
    <name type="scientific">Euphydryas editha</name>
    <name type="common">Edith's checkerspot</name>
    <dbReference type="NCBI Taxonomy" id="104508"/>
    <lineage>
        <taxon>Eukaryota</taxon>
        <taxon>Metazoa</taxon>
        <taxon>Ecdysozoa</taxon>
        <taxon>Arthropoda</taxon>
        <taxon>Hexapoda</taxon>
        <taxon>Insecta</taxon>
        <taxon>Pterygota</taxon>
        <taxon>Neoptera</taxon>
        <taxon>Endopterygota</taxon>
        <taxon>Lepidoptera</taxon>
        <taxon>Glossata</taxon>
        <taxon>Ditrysia</taxon>
        <taxon>Papilionoidea</taxon>
        <taxon>Nymphalidae</taxon>
        <taxon>Nymphalinae</taxon>
        <taxon>Euphydryas</taxon>
    </lineage>
</organism>
<dbReference type="PANTHER" id="PTHR24260">
    <property type="match status" value="1"/>
</dbReference>
<proteinExistence type="predicted"/>
<dbReference type="EMBL" id="CAKOGL010000016">
    <property type="protein sequence ID" value="CAH2095827.1"/>
    <property type="molecule type" value="Genomic_DNA"/>
</dbReference>
<dbReference type="InterPro" id="IPR001314">
    <property type="entry name" value="Peptidase_S1A"/>
</dbReference>
<dbReference type="PRINTS" id="PR00722">
    <property type="entry name" value="CHYMOTRYPSIN"/>
</dbReference>
<name>A0AAU9UDE2_EUPED</name>
<feature type="domain" description="Peptidase S1" evidence="1">
    <location>
        <begin position="110"/>
        <end position="357"/>
    </location>
</feature>
<dbReference type="InterPro" id="IPR001254">
    <property type="entry name" value="Trypsin_dom"/>
</dbReference>
<sequence>MSNITVFVFLLESIPGFEIMFKSTFREISGKANIDNFFTKCDPNVVDFIWENVNENRNVLKQINFLPMLRPSKVVEFPIIYPEKVQNSLENNYIENNFTDYGENYYKYLINKGNKVYKKNKNYEFPSNAPFLVAIFETISNITAQTCGGTLLSSHWVLTAASCLDLLPSFYNNITKQNNIHKSYYTIVANGKNPLVDGTIHNVTEIFLRPKNNLTTKKNLKDTDSQIALMKIEPAANINTLKIFNGKIKQRSDIRVYGWTLQKNSTGEYMAVSSISTKFVNLDKCKSKNIFVNNNSMICLSADDESKIKISQMSSGGPVLVRSQGTLDILAVAEIDTTSTILANTLTNNNWIHDIVNNEIND</sequence>